<sequence length="426" mass="46302">MFKKKALLTLVLFITLALMLAACGPQRDEEVAPEENAAEPVAEGEEPAKPEQLTMWVNDEESQIDAYEAITAKYTEETGIEVELVPFSMLDQTEALSLDGPSGSGPDIFFQPHDRLGDVYLQGLAAELELTEEQLQGYPEGTLDAFSYEGGLYGVPAVIETYGLFYNTDLVPEAPETMEELMEIAANLTNAGQDEYGFLMEATNFYFTYPFLTAEGGYVFGTDADGALQSDDIGLATEETVKGAELIQSWFTEGYVPNGITGDVMNGLFQDGKVGAVVTGPWSIPDYQAALGDKLAVATLPTMNGEPLNSFSGVKGWLVSEYSDEKFWATDLALFVTNAESSLTYFETAGELPARSDVELDDELRNGILAQAEHAVAMPNIPEMSQVWDPMAEALEFISQGDDPEAVLNEAVDQIKEQIELSKAGQ</sequence>
<feature type="signal peptide" evidence="6">
    <location>
        <begin position="1"/>
        <end position="21"/>
    </location>
</feature>
<evidence type="ECO:0000256" key="1">
    <source>
        <dbReference type="ARBA" id="ARBA00008520"/>
    </source>
</evidence>
<evidence type="ECO:0000313" key="8">
    <source>
        <dbReference type="EMBL" id="MBP3950027.1"/>
    </source>
</evidence>
<keyword evidence="3 6" id="KW-0762">Sugar transport</keyword>
<dbReference type="Proteomes" id="UP000678228">
    <property type="component" value="Unassembled WGS sequence"/>
</dbReference>
<proteinExistence type="inferred from homology"/>
<feature type="compositionally biased region" description="Acidic residues" evidence="7">
    <location>
        <begin position="31"/>
        <end position="45"/>
    </location>
</feature>
<evidence type="ECO:0000256" key="4">
    <source>
        <dbReference type="ARBA" id="ARBA00022729"/>
    </source>
</evidence>
<gene>
    <name evidence="8" type="ORF">J7W16_02705</name>
</gene>
<keyword evidence="4 6" id="KW-0732">Signal</keyword>
<comment type="caution">
    <text evidence="8">The sequence shown here is derived from an EMBL/GenBank/DDBJ whole genome shotgun (WGS) entry which is preliminary data.</text>
</comment>
<reference evidence="8" key="1">
    <citation type="submission" date="2021-03" db="EMBL/GenBank/DDBJ databases">
        <title>Bacillus suaedae sp. nov., isolated from Suaeda aralocaspica.</title>
        <authorList>
            <person name="Lei R.F.R."/>
        </authorList>
    </citation>
    <scope>NUCLEOTIDE SEQUENCE</scope>
    <source>
        <strain evidence="8">YZJH907-2</strain>
    </source>
</reference>
<dbReference type="GO" id="GO:0042956">
    <property type="term" value="P:maltodextrin transmembrane transport"/>
    <property type="evidence" value="ECO:0007669"/>
    <property type="project" value="TreeGrafter"/>
</dbReference>
<feature type="region of interest" description="Disordered" evidence="7">
    <location>
        <begin position="30"/>
        <end position="51"/>
    </location>
</feature>
<dbReference type="GO" id="GO:0055052">
    <property type="term" value="C:ATP-binding cassette (ABC) transporter complex, substrate-binding subunit-containing"/>
    <property type="evidence" value="ECO:0007669"/>
    <property type="project" value="TreeGrafter"/>
</dbReference>
<dbReference type="GO" id="GO:0015144">
    <property type="term" value="F:carbohydrate transmembrane transporter activity"/>
    <property type="evidence" value="ECO:0007669"/>
    <property type="project" value="InterPro"/>
</dbReference>
<dbReference type="PROSITE" id="PS51257">
    <property type="entry name" value="PROKAR_LIPOPROTEIN"/>
    <property type="match status" value="1"/>
</dbReference>
<evidence type="ECO:0000256" key="5">
    <source>
        <dbReference type="ARBA" id="ARBA00030303"/>
    </source>
</evidence>
<dbReference type="RefSeq" id="WP_210595626.1">
    <property type="nucleotide sequence ID" value="NZ_JAGKSQ010000001.1"/>
</dbReference>
<accession>A0A940WSV9</accession>
<evidence type="ECO:0000256" key="2">
    <source>
        <dbReference type="ARBA" id="ARBA00022448"/>
    </source>
</evidence>
<evidence type="ECO:0000256" key="7">
    <source>
        <dbReference type="SAM" id="MobiDB-lite"/>
    </source>
</evidence>
<dbReference type="Gene3D" id="3.40.190.10">
    <property type="entry name" value="Periplasmic binding protein-like II"/>
    <property type="match status" value="2"/>
</dbReference>
<dbReference type="EMBL" id="JAGKSQ010000001">
    <property type="protein sequence ID" value="MBP3950027.1"/>
    <property type="molecule type" value="Genomic_DNA"/>
</dbReference>
<dbReference type="PANTHER" id="PTHR30061">
    <property type="entry name" value="MALTOSE-BINDING PERIPLASMIC PROTEIN"/>
    <property type="match status" value="1"/>
</dbReference>
<dbReference type="AlphaFoldDB" id="A0A940WSV9"/>
<keyword evidence="6" id="KW-0449">Lipoprotein</keyword>
<dbReference type="GO" id="GO:0015768">
    <property type="term" value="P:maltose transport"/>
    <property type="evidence" value="ECO:0007669"/>
    <property type="project" value="TreeGrafter"/>
</dbReference>
<dbReference type="SUPFAM" id="SSF53850">
    <property type="entry name" value="Periplasmic binding protein-like II"/>
    <property type="match status" value="1"/>
</dbReference>
<dbReference type="GO" id="GO:1901982">
    <property type="term" value="F:maltose binding"/>
    <property type="evidence" value="ECO:0007669"/>
    <property type="project" value="TreeGrafter"/>
</dbReference>
<dbReference type="Pfam" id="PF13416">
    <property type="entry name" value="SBP_bac_8"/>
    <property type="match status" value="1"/>
</dbReference>
<dbReference type="InterPro" id="IPR006059">
    <property type="entry name" value="SBP"/>
</dbReference>
<evidence type="ECO:0000256" key="6">
    <source>
        <dbReference type="RuleBase" id="RU365005"/>
    </source>
</evidence>
<comment type="subcellular location">
    <subcellularLocation>
        <location evidence="6">Cell membrane</location>
        <topology evidence="6">Lipid-anchor</topology>
    </subcellularLocation>
</comment>
<comment type="similarity">
    <text evidence="1 6">Belongs to the bacterial solute-binding protein 1 family.</text>
</comment>
<keyword evidence="6" id="KW-0472">Membrane</keyword>
<protein>
    <recommendedName>
        <fullName evidence="5 6">Maltodextrin-binding protein</fullName>
    </recommendedName>
</protein>
<evidence type="ECO:0000313" key="9">
    <source>
        <dbReference type="Proteomes" id="UP000678228"/>
    </source>
</evidence>
<dbReference type="InterPro" id="IPR006060">
    <property type="entry name" value="Maltose/Cyclodextrin-bd"/>
</dbReference>
<keyword evidence="6" id="KW-1003">Cell membrane</keyword>
<dbReference type="PANTHER" id="PTHR30061:SF50">
    <property type="entry name" value="MALTOSE_MALTODEXTRIN-BINDING PERIPLASMIC PROTEIN"/>
    <property type="match status" value="1"/>
</dbReference>
<name>A0A940WSV9_9BACI</name>
<keyword evidence="2 6" id="KW-0813">Transport</keyword>
<dbReference type="PRINTS" id="PR00181">
    <property type="entry name" value="MALTOSEBP"/>
</dbReference>
<keyword evidence="9" id="KW-1185">Reference proteome</keyword>
<organism evidence="8 9">
    <name type="scientific">Halalkalibacter suaedae</name>
    <dbReference type="NCBI Taxonomy" id="2822140"/>
    <lineage>
        <taxon>Bacteria</taxon>
        <taxon>Bacillati</taxon>
        <taxon>Bacillota</taxon>
        <taxon>Bacilli</taxon>
        <taxon>Bacillales</taxon>
        <taxon>Bacillaceae</taxon>
        <taxon>Halalkalibacter</taxon>
    </lineage>
</organism>
<dbReference type="PROSITE" id="PS01037">
    <property type="entry name" value="SBP_BACTERIAL_1"/>
    <property type="match status" value="1"/>
</dbReference>
<feature type="chain" id="PRO_5039740691" description="Maltodextrin-binding protein" evidence="6">
    <location>
        <begin position="22"/>
        <end position="426"/>
    </location>
</feature>
<dbReference type="InterPro" id="IPR006061">
    <property type="entry name" value="SBP_1_CS"/>
</dbReference>
<evidence type="ECO:0000256" key="3">
    <source>
        <dbReference type="ARBA" id="ARBA00022597"/>
    </source>
</evidence>